<dbReference type="InterPro" id="IPR014969">
    <property type="entry name" value="DNA_S_DndE"/>
</dbReference>
<dbReference type="InterPro" id="IPR038472">
    <property type="entry name" value="DndE_sf"/>
</dbReference>
<evidence type="ECO:0000313" key="1">
    <source>
        <dbReference type="EMBL" id="SHF91539.1"/>
    </source>
</evidence>
<keyword evidence="2" id="KW-1185">Reference proteome</keyword>
<dbReference type="Gene3D" id="1.10.1220.160">
    <property type="entry name" value="DNA sulphur modification protein DndE"/>
    <property type="match status" value="1"/>
</dbReference>
<dbReference type="Pfam" id="PF08870">
    <property type="entry name" value="DndE"/>
    <property type="match status" value="1"/>
</dbReference>
<organism evidence="1 2">
    <name type="scientific">Vibrio gazogenes DSM 21264 = NBRC 103151</name>
    <dbReference type="NCBI Taxonomy" id="1123492"/>
    <lineage>
        <taxon>Bacteria</taxon>
        <taxon>Pseudomonadati</taxon>
        <taxon>Pseudomonadota</taxon>
        <taxon>Gammaproteobacteria</taxon>
        <taxon>Vibrionales</taxon>
        <taxon>Vibrionaceae</taxon>
        <taxon>Vibrio</taxon>
    </lineage>
</organism>
<protein>
    <submittedName>
        <fullName evidence="1">DNA sulfur modification protein DndE</fullName>
    </submittedName>
</protein>
<reference evidence="2" key="1">
    <citation type="submission" date="2016-11" db="EMBL/GenBank/DDBJ databases">
        <authorList>
            <person name="Varghese N."/>
            <person name="Submissions S."/>
        </authorList>
    </citation>
    <scope>NUCLEOTIDE SEQUENCE [LARGE SCALE GENOMIC DNA]</scope>
    <source>
        <strain evidence="2">DSM 21264</strain>
    </source>
</reference>
<evidence type="ECO:0000313" key="2">
    <source>
        <dbReference type="Proteomes" id="UP000184159"/>
    </source>
</evidence>
<dbReference type="RefSeq" id="WP_072962181.1">
    <property type="nucleotide sequence ID" value="NZ_FQUH01000020.1"/>
</dbReference>
<dbReference type="Proteomes" id="UP000184159">
    <property type="component" value="Unassembled WGS sequence"/>
</dbReference>
<dbReference type="AlphaFoldDB" id="A0A1M5FJE6"/>
<dbReference type="EMBL" id="FQUH01000020">
    <property type="protein sequence ID" value="SHF91539.1"/>
    <property type="molecule type" value="Genomic_DNA"/>
</dbReference>
<proteinExistence type="predicted"/>
<sequence>MSIETIRLSEKAKGHLIKIKKDTKIETWNVLCRWALMLSLQEESIPPHEEIVTDSNVEMTWKVFGGEFADIYLAMLKQRVYQDYGITDEDKLAYYFKLHLHRGISYLSNKSKNINLLINLALQ</sequence>
<accession>A0A1M5FJE6</accession>
<gene>
    <name evidence="1" type="ORF">SAMN02745781_03491</name>
</gene>
<dbReference type="NCBIfam" id="TIGR03184">
    <property type="entry name" value="DNA_S_dndE"/>
    <property type="match status" value="1"/>
</dbReference>
<name>A0A1M5FJE6_VIBGA</name>